<keyword evidence="4 9" id="KW-0479">Metal-binding</keyword>
<evidence type="ECO:0000313" key="11">
    <source>
        <dbReference type="Proteomes" id="UP000000422"/>
    </source>
</evidence>
<keyword evidence="8 9" id="KW-0051">Antiviral defense</keyword>
<reference evidence="10 11" key="1">
    <citation type="journal article" date="2003" name="Proc. Natl. Acad. Sci. U.S.A.">
        <title>Complete genome sequence and analysis of Wolinella succinogenes.</title>
        <authorList>
            <person name="Baar C."/>
            <person name="Eppinger M."/>
            <person name="Raddatz G."/>
            <person name="Simon JM."/>
            <person name="Lanz C."/>
            <person name="Klimmek O."/>
            <person name="Nandakumar R."/>
            <person name="Gross R."/>
            <person name="Rosinus A."/>
            <person name="Keller H."/>
            <person name="Jagtap P."/>
            <person name="Linke B."/>
            <person name="Meyer F."/>
            <person name="Lederer H."/>
            <person name="Schuster S.C."/>
        </authorList>
    </citation>
    <scope>NUCLEOTIDE SEQUENCE [LARGE SCALE GENOMIC DNA]</scope>
    <source>
        <strain evidence="11">ATCC 29543 / DSM 1740 / CCUG 13145 / JCM 31913 / LMG 7466 / NCTC 11488 / FDC 602W</strain>
    </source>
</reference>
<dbReference type="GO" id="GO:0004521">
    <property type="term" value="F:RNA endonuclease activity"/>
    <property type="evidence" value="ECO:0007669"/>
    <property type="project" value="InterPro"/>
</dbReference>
<name>Q7MRD5_WOLSU</name>
<dbReference type="Proteomes" id="UP000000422">
    <property type="component" value="Chromosome"/>
</dbReference>
<organism evidence="11">
    <name type="scientific">Wolinella succinogenes (strain ATCC 29543 / DSM 1740 / CCUG 13145 / JCM 31913 / LMG 7466 / NCTC 11488 / FDC 602W)</name>
    <name type="common">Vibrio succinogenes</name>
    <dbReference type="NCBI Taxonomy" id="273121"/>
    <lineage>
        <taxon>Bacteria</taxon>
        <taxon>Pseudomonadati</taxon>
        <taxon>Campylobacterota</taxon>
        <taxon>Epsilonproteobacteria</taxon>
        <taxon>Campylobacterales</taxon>
        <taxon>Helicobacteraceae</taxon>
        <taxon>Wolinella</taxon>
    </lineage>
</organism>
<evidence type="ECO:0000256" key="6">
    <source>
        <dbReference type="ARBA" id="ARBA00022801"/>
    </source>
</evidence>
<dbReference type="GO" id="GO:0051607">
    <property type="term" value="P:defense response to virus"/>
    <property type="evidence" value="ECO:0007669"/>
    <property type="project" value="UniProtKB-UniRule"/>
</dbReference>
<feature type="binding site" evidence="9">
    <location>
        <position position="11"/>
    </location>
    <ligand>
        <name>Mg(2+)</name>
        <dbReference type="ChEBI" id="CHEBI:18420"/>
        <note>catalytic</note>
    </ligand>
</feature>
<dbReference type="EMBL" id="BX571660">
    <property type="protein sequence ID" value="CAE10503.1"/>
    <property type="molecule type" value="Genomic_DNA"/>
</dbReference>
<evidence type="ECO:0000256" key="3">
    <source>
        <dbReference type="ARBA" id="ARBA00022722"/>
    </source>
</evidence>
<proteinExistence type="inferred from homology"/>
<keyword evidence="5 9" id="KW-0255">Endonuclease</keyword>
<dbReference type="EC" id="3.1.-.-" evidence="9"/>
<comment type="function">
    <text evidence="9">CRISPR (clustered regularly interspaced short palindromic repeat), is an adaptive immune system that provides protection against mobile genetic elements (viruses, transposable elements and conjugative plasmids). CRISPR clusters contain sequences complementary to antecedent mobile elements and target invading nucleic acids. CRISPR clusters are transcribed and processed into CRISPR RNA (crRNA). Functions as a ssRNA-specific endoribonuclease. Involved in the integration of spacer DNA into the CRISPR cassette.</text>
</comment>
<sequence length="104" mass="12247">MKFMRLMVMFDLPTGTKKERKAYTLFRKFLIKEGFEMMQFSVYVRICRGADMALAYEDRIRRNIPPKGHVRSLVLTNSQYERMHILLGGPKSQEKIGAKQLVLF</sequence>
<dbReference type="KEGG" id="wsu:WS1443"/>
<protein>
    <recommendedName>
        <fullName evidence="9">CRISPR-associated endoribonuclease Cas2</fullName>
        <ecNumber evidence="9">3.1.-.-</ecNumber>
    </recommendedName>
</protein>
<evidence type="ECO:0000256" key="8">
    <source>
        <dbReference type="ARBA" id="ARBA00023118"/>
    </source>
</evidence>
<evidence type="ECO:0000256" key="5">
    <source>
        <dbReference type="ARBA" id="ARBA00022759"/>
    </source>
</evidence>
<dbReference type="HOGENOM" id="CLU_150500_1_0_7"/>
<dbReference type="NCBIfam" id="TIGR01573">
    <property type="entry name" value="cas2"/>
    <property type="match status" value="1"/>
</dbReference>
<evidence type="ECO:0000256" key="1">
    <source>
        <dbReference type="ARBA" id="ARBA00001946"/>
    </source>
</evidence>
<dbReference type="GO" id="GO:0046872">
    <property type="term" value="F:metal ion binding"/>
    <property type="evidence" value="ECO:0007669"/>
    <property type="project" value="UniProtKB-UniRule"/>
</dbReference>
<keyword evidence="3 9" id="KW-0540">Nuclease</keyword>
<dbReference type="STRING" id="273121.WS1443"/>
<evidence type="ECO:0000313" key="10">
    <source>
        <dbReference type="EMBL" id="CAE10503.1"/>
    </source>
</evidence>
<comment type="subunit">
    <text evidence="9">Homodimer, forms a heterotetramer with a Cas1 homodimer.</text>
</comment>
<dbReference type="AlphaFoldDB" id="Q7MRD5"/>
<gene>
    <name evidence="9" type="primary">cas2</name>
    <name evidence="10" type="ordered locus">WS1443</name>
</gene>
<dbReference type="InterPro" id="IPR021127">
    <property type="entry name" value="CRISPR_associated_Cas2"/>
</dbReference>
<dbReference type="GO" id="GO:0016787">
    <property type="term" value="F:hydrolase activity"/>
    <property type="evidence" value="ECO:0007669"/>
    <property type="project" value="UniProtKB-KW"/>
</dbReference>
<evidence type="ECO:0000256" key="2">
    <source>
        <dbReference type="ARBA" id="ARBA00009959"/>
    </source>
</evidence>
<dbReference type="eggNOG" id="COG3512">
    <property type="taxonomic scope" value="Bacteria"/>
</dbReference>
<keyword evidence="6 9" id="KW-0378">Hydrolase</keyword>
<evidence type="ECO:0000256" key="9">
    <source>
        <dbReference type="HAMAP-Rule" id="MF_01471"/>
    </source>
</evidence>
<dbReference type="SUPFAM" id="SSF143430">
    <property type="entry name" value="TTP0101/SSO1404-like"/>
    <property type="match status" value="1"/>
</dbReference>
<dbReference type="GO" id="GO:0043571">
    <property type="term" value="P:maintenance of CRISPR repeat elements"/>
    <property type="evidence" value="ECO:0007669"/>
    <property type="project" value="UniProtKB-UniRule"/>
</dbReference>
<dbReference type="InterPro" id="IPR019199">
    <property type="entry name" value="Virulence_VapD/CRISPR_Cas2"/>
</dbReference>
<evidence type="ECO:0000256" key="7">
    <source>
        <dbReference type="ARBA" id="ARBA00022842"/>
    </source>
</evidence>
<evidence type="ECO:0000256" key="4">
    <source>
        <dbReference type="ARBA" id="ARBA00022723"/>
    </source>
</evidence>
<dbReference type="Pfam" id="PF09827">
    <property type="entry name" value="CRISPR_Cas2"/>
    <property type="match status" value="1"/>
</dbReference>
<keyword evidence="7 9" id="KW-0460">Magnesium</keyword>
<dbReference type="HAMAP" id="MF_01471">
    <property type="entry name" value="Cas2"/>
    <property type="match status" value="1"/>
</dbReference>
<comment type="cofactor">
    <cofactor evidence="1 9">
        <name>Mg(2+)</name>
        <dbReference type="ChEBI" id="CHEBI:18420"/>
    </cofactor>
</comment>
<comment type="similarity">
    <text evidence="2 9">Belongs to the CRISPR-associated endoribonuclease Cas2 protein family.</text>
</comment>
<keyword evidence="11" id="KW-1185">Reference proteome</keyword>
<accession>Q7MRD5</accession>